<evidence type="ECO:0000313" key="1">
    <source>
        <dbReference type="EMBL" id="MVT39411.1"/>
    </source>
</evidence>
<comment type="caution">
    <text evidence="1">The sequence shown here is derived from an EMBL/GenBank/DDBJ whole genome shotgun (WGS) entry which is preliminary data.</text>
</comment>
<gene>
    <name evidence="1" type="ORF">GO495_02330</name>
</gene>
<protein>
    <submittedName>
        <fullName evidence="1">Uncharacterized protein</fullName>
    </submittedName>
</protein>
<name>A0A6N8J3R8_9BACT</name>
<proteinExistence type="predicted"/>
<dbReference type="EMBL" id="WRXO01000001">
    <property type="protein sequence ID" value="MVT39411.1"/>
    <property type="molecule type" value="Genomic_DNA"/>
</dbReference>
<dbReference type="AlphaFoldDB" id="A0A6N8J3R8"/>
<keyword evidence="2" id="KW-1185">Reference proteome</keyword>
<sequence>MTLPALKQDLIDRWLTVYDEYELRKEMKDTSVKMVYAETIRFGLDKYTKEKFPAQGPLSAEERPEHSYAYGLDALGKPCFSMFEEQKNYYTYTDSLIEYVEYNQNSPIPSSLQRVIYEGDRKVGFQSIILNDINTRQFAGMTGKPILTKLLKEASSVICIIESYDYKEDRIINADCLHIMPGVGEYSLRKKYNYNSTGELEEIINVFGDKRTSYDYVKIPSNITLQQLSEQVSSLIAEDIIKTLADEDLKEPLGILEINYQEIGDYSPVLTIYSEKEQKKIEKSADRLTELLANDERDYYIDLSANTHERLLVAFMQEVEELEDFSLAESMIRKVACLLNASKLNNEVTTGAKFMAYSVDWSIGPEDFSTLLAECGLPENIVKEWRS</sequence>
<organism evidence="1 2">
    <name type="scientific">Chitinophaga oryziterrae</name>
    <dbReference type="NCBI Taxonomy" id="1031224"/>
    <lineage>
        <taxon>Bacteria</taxon>
        <taxon>Pseudomonadati</taxon>
        <taxon>Bacteroidota</taxon>
        <taxon>Chitinophagia</taxon>
        <taxon>Chitinophagales</taxon>
        <taxon>Chitinophagaceae</taxon>
        <taxon>Chitinophaga</taxon>
    </lineage>
</organism>
<reference evidence="1 2" key="1">
    <citation type="submission" date="2019-12" db="EMBL/GenBank/DDBJ databases">
        <title>The draft genomic sequence of strain Chitinophaga oryziterrae JCM 16595.</title>
        <authorList>
            <person name="Zhang X."/>
        </authorList>
    </citation>
    <scope>NUCLEOTIDE SEQUENCE [LARGE SCALE GENOMIC DNA]</scope>
    <source>
        <strain evidence="1 2">JCM 16595</strain>
    </source>
</reference>
<dbReference type="OrthoDB" id="652804at2"/>
<dbReference type="RefSeq" id="WP_157298089.1">
    <property type="nucleotide sequence ID" value="NZ_BAAAZB010000005.1"/>
</dbReference>
<dbReference type="Proteomes" id="UP000468388">
    <property type="component" value="Unassembled WGS sequence"/>
</dbReference>
<evidence type="ECO:0000313" key="2">
    <source>
        <dbReference type="Proteomes" id="UP000468388"/>
    </source>
</evidence>
<accession>A0A6N8J3R8</accession>